<dbReference type="CDD" id="cd00085">
    <property type="entry name" value="HNHc"/>
    <property type="match status" value="1"/>
</dbReference>
<organism evidence="1 2">
    <name type="scientific">Paraclostridium bifermentans</name>
    <name type="common">Clostridium bifermentans</name>
    <dbReference type="NCBI Taxonomy" id="1490"/>
    <lineage>
        <taxon>Bacteria</taxon>
        <taxon>Bacillati</taxon>
        <taxon>Bacillota</taxon>
        <taxon>Clostridia</taxon>
        <taxon>Peptostreptococcales</taxon>
        <taxon>Peptostreptococcaceae</taxon>
        <taxon>Paraclostridium</taxon>
    </lineage>
</organism>
<evidence type="ECO:0008006" key="3">
    <source>
        <dbReference type="Google" id="ProtNLM"/>
    </source>
</evidence>
<dbReference type="InterPro" id="IPR003615">
    <property type="entry name" value="HNH_nuc"/>
</dbReference>
<dbReference type="RefSeq" id="WP_150885807.1">
    <property type="nucleotide sequence ID" value="NZ_CP032452.1"/>
</dbReference>
<accession>A0A5P3XDT9</accession>
<dbReference type="AlphaFoldDB" id="A0A5P3XDT9"/>
<dbReference type="Gene3D" id="1.10.30.50">
    <property type="match status" value="1"/>
</dbReference>
<evidence type="ECO:0000313" key="1">
    <source>
        <dbReference type="EMBL" id="QEZ67963.1"/>
    </source>
</evidence>
<protein>
    <recommendedName>
        <fullName evidence="3">HNH endonuclease</fullName>
    </recommendedName>
</protein>
<sequence length="424" mass="50260">MIKIELTDEILNIHKSYFKKYVLFNKDIDIHIESEDLLNLNKDMNLKLDKKDIVLNHQLFMKFCYNRSNDFSVGTPSTLRNLITEIENKFPIIHNMIKSNTKVIYNYKEENNKEDEKKKTISYSDALYNIFNYAKFSAIDSKKLKINYGQTDTIKIDELTKFVLSYNEELSKSAIEKLLDVICNDWNIDEESIKSRTKRHHFLGFWGAYAYAYMINLRACPYCNRQYITPILTKSGMMRGDIDHFLPKSKYPYLSLSIYNLIPVCRFCNSSFKGKKEFEVTDLNPYEDSLDDYIKFNIDIIDNKKINIKINKIDNTNKVDNYLDVFRIQEQYNYHVNQAEELIYKKLIYSSEHIDKIRNAFSKYGISDIRMNEMIIGYTSDKNKINDETLSKLKRDLVEQLELNIGYKKDTKNEELLDKLKKLI</sequence>
<proteinExistence type="predicted"/>
<reference evidence="1 2" key="1">
    <citation type="submission" date="2018-09" db="EMBL/GenBank/DDBJ databases">
        <title>A clostridial neurotoxin that targets Anopheles mosquitoes.</title>
        <authorList>
            <person name="Contreras E."/>
            <person name="Masuyer G."/>
            <person name="Qureshi N."/>
            <person name="Chawla S."/>
            <person name="Lim H.L."/>
            <person name="Chen J."/>
            <person name="Stenmark P."/>
            <person name="Gill S."/>
        </authorList>
    </citation>
    <scope>NUCLEOTIDE SEQUENCE [LARGE SCALE GENOMIC DNA]</scope>
    <source>
        <strain evidence="1 2">Cbm</strain>
    </source>
</reference>
<dbReference type="EMBL" id="CP032452">
    <property type="protein sequence ID" value="QEZ67963.1"/>
    <property type="molecule type" value="Genomic_DNA"/>
</dbReference>
<evidence type="ECO:0000313" key="2">
    <source>
        <dbReference type="Proteomes" id="UP000326961"/>
    </source>
</evidence>
<dbReference type="Proteomes" id="UP000326961">
    <property type="component" value="Chromosome"/>
</dbReference>
<gene>
    <name evidence="1" type="ORF">D4A35_03070</name>
</gene>
<name>A0A5P3XDT9_PARBF</name>